<feature type="signal peptide" evidence="2">
    <location>
        <begin position="1"/>
        <end position="32"/>
    </location>
</feature>
<dbReference type="PANTHER" id="PTHR47637:SF1">
    <property type="entry name" value="CHAPERONE SURA"/>
    <property type="match status" value="1"/>
</dbReference>
<name>A0A506UEY4_9HYPH</name>
<keyword evidence="3" id="KW-0413">Isomerase</keyword>
<evidence type="ECO:0000313" key="4">
    <source>
        <dbReference type="Proteomes" id="UP000320314"/>
    </source>
</evidence>
<organism evidence="3 4">
    <name type="scientific">Pararhizobium mangrovi</name>
    <dbReference type="NCBI Taxonomy" id="2590452"/>
    <lineage>
        <taxon>Bacteria</taxon>
        <taxon>Pseudomonadati</taxon>
        <taxon>Pseudomonadota</taxon>
        <taxon>Alphaproteobacteria</taxon>
        <taxon>Hyphomicrobiales</taxon>
        <taxon>Rhizobiaceae</taxon>
        <taxon>Rhizobium/Agrobacterium group</taxon>
        <taxon>Pararhizobium</taxon>
    </lineage>
</organism>
<dbReference type="Proteomes" id="UP000320314">
    <property type="component" value="Unassembled WGS sequence"/>
</dbReference>
<dbReference type="InterPro" id="IPR027304">
    <property type="entry name" value="Trigger_fact/SurA_dom_sf"/>
</dbReference>
<evidence type="ECO:0000256" key="1">
    <source>
        <dbReference type="ARBA" id="ARBA00022729"/>
    </source>
</evidence>
<dbReference type="Gene3D" id="1.10.4030.10">
    <property type="entry name" value="Porin chaperone SurA, peptide-binding domain"/>
    <property type="match status" value="1"/>
</dbReference>
<gene>
    <name evidence="3" type="ORF">FJU11_02345</name>
</gene>
<protein>
    <submittedName>
        <fullName evidence="3">Peptidylprolyl isomerase</fullName>
    </submittedName>
</protein>
<dbReference type="GO" id="GO:0016853">
    <property type="term" value="F:isomerase activity"/>
    <property type="evidence" value="ECO:0007669"/>
    <property type="project" value="UniProtKB-KW"/>
</dbReference>
<dbReference type="Pfam" id="PF13624">
    <property type="entry name" value="SurA_N_3"/>
    <property type="match status" value="1"/>
</dbReference>
<evidence type="ECO:0000256" key="2">
    <source>
        <dbReference type="SAM" id="SignalP"/>
    </source>
</evidence>
<feature type="chain" id="PRO_5021417989" evidence="2">
    <location>
        <begin position="33"/>
        <end position="309"/>
    </location>
</feature>
<evidence type="ECO:0000313" key="3">
    <source>
        <dbReference type="EMBL" id="TPW32046.1"/>
    </source>
</evidence>
<proteinExistence type="predicted"/>
<dbReference type="EMBL" id="VHLH01000002">
    <property type="protein sequence ID" value="TPW32046.1"/>
    <property type="molecule type" value="Genomic_DNA"/>
</dbReference>
<dbReference type="AlphaFoldDB" id="A0A506UEY4"/>
<comment type="caution">
    <text evidence="3">The sequence shown here is derived from an EMBL/GenBank/DDBJ whole genome shotgun (WGS) entry which is preliminary data.</text>
</comment>
<dbReference type="OrthoDB" id="9791746at2"/>
<dbReference type="InterPro" id="IPR050280">
    <property type="entry name" value="OMP_Chaperone_SurA"/>
</dbReference>
<dbReference type="PANTHER" id="PTHR47637">
    <property type="entry name" value="CHAPERONE SURA"/>
    <property type="match status" value="1"/>
</dbReference>
<keyword evidence="1 2" id="KW-0732">Signal</keyword>
<sequence>MSFGIRRFPILAVWAALAFCPLLMGGTGPAHAANSIKIVVNGDPITSYDISSRMQFLRLRHEKGDLRKKAREELIDETLKTQAISRAGASVSTAQVDDAFARFSQNNKLSPAKMKTILERAGVGITHFKHYIAVQMSWPRVVAGQERADNAGDSMLSKMLENGKNKPSTTEYVLQQVIFVVPNDKRSAILGQRKNEASAMRARFNGCDNTRNVAARLTDVAVRDLGRVMQPKLPPMWKDAIENTKPGSATQPKVTDRGVEFIGVCSAHTVSDDLAAETVFQSEESSQENTDASKDMLKKLRENASIVYK</sequence>
<reference evidence="3 4" key="1">
    <citation type="submission" date="2019-06" db="EMBL/GenBank/DDBJ databases">
        <authorList>
            <person name="Li M."/>
        </authorList>
    </citation>
    <scope>NUCLEOTIDE SEQUENCE [LARGE SCALE GENOMIC DNA]</scope>
    <source>
        <strain evidence="3 4">BGMRC6574</strain>
    </source>
</reference>
<keyword evidence="4" id="KW-1185">Reference proteome</keyword>
<dbReference type="RefSeq" id="WP_141165402.1">
    <property type="nucleotide sequence ID" value="NZ_VHLH01000002.1"/>
</dbReference>
<dbReference type="SUPFAM" id="SSF109998">
    <property type="entry name" value="Triger factor/SurA peptide-binding domain-like"/>
    <property type="match status" value="1"/>
</dbReference>
<accession>A0A506UEY4</accession>